<dbReference type="SMART" id="SM00822">
    <property type="entry name" value="PKS_KR"/>
    <property type="match status" value="1"/>
</dbReference>
<keyword evidence="6" id="KW-1185">Reference proteome</keyword>
<keyword evidence="3" id="KW-0520">NAD</keyword>
<dbReference type="EMBL" id="SMLA01000008">
    <property type="protein sequence ID" value="TDD90650.1"/>
    <property type="molecule type" value="Genomic_DNA"/>
</dbReference>
<reference evidence="5 6" key="1">
    <citation type="submission" date="2019-03" db="EMBL/GenBank/DDBJ databases">
        <title>Draft genome sequences of novel Actinobacteria.</title>
        <authorList>
            <person name="Sahin N."/>
            <person name="Ay H."/>
            <person name="Saygin H."/>
        </authorList>
    </citation>
    <scope>NUCLEOTIDE SEQUENCE [LARGE SCALE GENOMIC DNA]</scope>
    <source>
        <strain evidence="5 6">5K548</strain>
    </source>
</reference>
<evidence type="ECO:0000313" key="5">
    <source>
        <dbReference type="EMBL" id="TDD90650.1"/>
    </source>
</evidence>
<dbReference type="PRINTS" id="PR00081">
    <property type="entry name" value="GDHRDH"/>
</dbReference>
<dbReference type="RefSeq" id="WP_132682013.1">
    <property type="nucleotide sequence ID" value="NZ_SMLA01000008.1"/>
</dbReference>
<comment type="caution">
    <text evidence="5">The sequence shown here is derived from an EMBL/GenBank/DDBJ whole genome shotgun (WGS) entry which is preliminary data.</text>
</comment>
<dbReference type="FunFam" id="3.40.50.720:FF:000084">
    <property type="entry name" value="Short-chain dehydrogenase reductase"/>
    <property type="match status" value="1"/>
</dbReference>
<organism evidence="5 6">
    <name type="scientific">Saccharopolyspora karakumensis</name>
    <dbReference type="NCBI Taxonomy" id="2530386"/>
    <lineage>
        <taxon>Bacteria</taxon>
        <taxon>Bacillati</taxon>
        <taxon>Actinomycetota</taxon>
        <taxon>Actinomycetes</taxon>
        <taxon>Pseudonocardiales</taxon>
        <taxon>Pseudonocardiaceae</taxon>
        <taxon>Saccharopolyspora</taxon>
    </lineage>
</organism>
<dbReference type="PANTHER" id="PTHR24321">
    <property type="entry name" value="DEHYDROGENASES, SHORT CHAIN"/>
    <property type="match status" value="1"/>
</dbReference>
<comment type="similarity">
    <text evidence="1">Belongs to the short-chain dehydrogenases/reductases (SDR) family.</text>
</comment>
<dbReference type="AlphaFoldDB" id="A0A4R5BYX2"/>
<dbReference type="GO" id="GO:0016491">
    <property type="term" value="F:oxidoreductase activity"/>
    <property type="evidence" value="ECO:0007669"/>
    <property type="project" value="UniProtKB-KW"/>
</dbReference>
<dbReference type="NCBIfam" id="NF005559">
    <property type="entry name" value="PRK07231.1"/>
    <property type="match status" value="1"/>
</dbReference>
<feature type="domain" description="Ketoreductase" evidence="4">
    <location>
        <begin position="8"/>
        <end position="183"/>
    </location>
</feature>
<dbReference type="PANTHER" id="PTHR24321:SF8">
    <property type="entry name" value="ESTRADIOL 17-BETA-DEHYDROGENASE 8-RELATED"/>
    <property type="match status" value="1"/>
</dbReference>
<dbReference type="InterPro" id="IPR057326">
    <property type="entry name" value="KR_dom"/>
</dbReference>
<evidence type="ECO:0000256" key="3">
    <source>
        <dbReference type="ARBA" id="ARBA00023027"/>
    </source>
</evidence>
<evidence type="ECO:0000256" key="2">
    <source>
        <dbReference type="ARBA" id="ARBA00023002"/>
    </source>
</evidence>
<sequence length="251" mass="26218">MVDRLQDRVALVTGAASGIGRATAERFAEEGAAVLVTDIQDAAGEEVADGLRDSGVRAGFLHHDVASEESWQEAIDHVVAEFGGLDILVNNAGIGDVAPLEETTKEQYERTIAVTQTSVFLGMKAAAEQLKASRYGSVVNVSSIYGVGGGFGTSPGYHAAKGAVRLLTKNTAMRWVGDGVRVNSVHPGFVDTPILDNVKGTEIEAGMVAVMPMGRLARPSEIAAAIAFLASDDASFMTGSELHVDGGYLAR</sequence>
<evidence type="ECO:0000259" key="4">
    <source>
        <dbReference type="SMART" id="SM00822"/>
    </source>
</evidence>
<dbReference type="PRINTS" id="PR00080">
    <property type="entry name" value="SDRFAMILY"/>
</dbReference>
<protein>
    <submittedName>
        <fullName evidence="5">SDR family oxidoreductase</fullName>
    </submittedName>
</protein>
<dbReference type="Pfam" id="PF13561">
    <property type="entry name" value="adh_short_C2"/>
    <property type="match status" value="1"/>
</dbReference>
<evidence type="ECO:0000313" key="6">
    <source>
        <dbReference type="Proteomes" id="UP000294723"/>
    </source>
</evidence>
<dbReference type="InterPro" id="IPR002347">
    <property type="entry name" value="SDR_fam"/>
</dbReference>
<dbReference type="Proteomes" id="UP000294723">
    <property type="component" value="Unassembled WGS sequence"/>
</dbReference>
<keyword evidence="2" id="KW-0560">Oxidoreductase</keyword>
<name>A0A4R5BYX2_9PSEU</name>
<proteinExistence type="inferred from homology"/>
<gene>
    <name evidence="5" type="ORF">E1202_08490</name>
</gene>
<dbReference type="InterPro" id="IPR036291">
    <property type="entry name" value="NAD(P)-bd_dom_sf"/>
</dbReference>
<dbReference type="Gene3D" id="3.40.50.720">
    <property type="entry name" value="NAD(P)-binding Rossmann-like Domain"/>
    <property type="match status" value="1"/>
</dbReference>
<accession>A0A4R5BYX2</accession>
<evidence type="ECO:0000256" key="1">
    <source>
        <dbReference type="ARBA" id="ARBA00006484"/>
    </source>
</evidence>
<dbReference type="SUPFAM" id="SSF51735">
    <property type="entry name" value="NAD(P)-binding Rossmann-fold domains"/>
    <property type="match status" value="1"/>
</dbReference>